<dbReference type="OrthoDB" id="10416019at2759"/>
<name>A0A812I843_9DINO</name>
<accession>A0A812I843</accession>
<gene>
    <name evidence="1" type="ORF">SNAT2548_LOCUS3414</name>
</gene>
<proteinExistence type="predicted"/>
<comment type="caution">
    <text evidence="1">The sequence shown here is derived from an EMBL/GenBank/DDBJ whole genome shotgun (WGS) entry which is preliminary data.</text>
</comment>
<sequence>MTGFVLQGSILQLQIAPSALLPLFPRNVVELAFMLSQDLPRAPPAPPGTTWSVMERASMLVVVPPVGYVFPPQCEARDVLAPSTLSGSGLPPPYECRGVTTGAYSNATLLLIEAQESFRSGMLLKDQEYKVRLLVRNALFNAGELENGWRLLTRWAESMDSFVTLHQATIPGFALSAMQAAIQPTSVNPGTFHILNVTVSPRNETSLLTGSAPGDARLLALLLVAPRGTELTCAGFLPGSLGGGSGPGGWVDAERIACTTQALLPTEGPCADPGIPVSPGLWSMCLAAPRRPLWGTGVDVASASNGTRAVTGRPLWFGAFARNANYMPFDNTWLLVVLGDRSDQERPVFSGSKLLDVAGLEGYQLLKLS</sequence>
<dbReference type="AlphaFoldDB" id="A0A812I843"/>
<protein>
    <submittedName>
        <fullName evidence="1">Uncharacterized protein</fullName>
    </submittedName>
</protein>
<evidence type="ECO:0000313" key="2">
    <source>
        <dbReference type="Proteomes" id="UP000604046"/>
    </source>
</evidence>
<dbReference type="EMBL" id="CAJNDS010000208">
    <property type="protein sequence ID" value="CAE7028480.1"/>
    <property type="molecule type" value="Genomic_DNA"/>
</dbReference>
<organism evidence="1 2">
    <name type="scientific">Symbiodinium natans</name>
    <dbReference type="NCBI Taxonomy" id="878477"/>
    <lineage>
        <taxon>Eukaryota</taxon>
        <taxon>Sar</taxon>
        <taxon>Alveolata</taxon>
        <taxon>Dinophyceae</taxon>
        <taxon>Suessiales</taxon>
        <taxon>Symbiodiniaceae</taxon>
        <taxon>Symbiodinium</taxon>
    </lineage>
</organism>
<evidence type="ECO:0000313" key="1">
    <source>
        <dbReference type="EMBL" id="CAE7028480.1"/>
    </source>
</evidence>
<keyword evidence="2" id="KW-1185">Reference proteome</keyword>
<dbReference type="Proteomes" id="UP000604046">
    <property type="component" value="Unassembled WGS sequence"/>
</dbReference>
<reference evidence="1" key="1">
    <citation type="submission" date="2021-02" db="EMBL/GenBank/DDBJ databases">
        <authorList>
            <person name="Dougan E. K."/>
            <person name="Rhodes N."/>
            <person name="Thang M."/>
            <person name="Chan C."/>
        </authorList>
    </citation>
    <scope>NUCLEOTIDE SEQUENCE</scope>
</reference>